<organism evidence="7 8">
    <name type="scientific">Fimbriiglobus ruber</name>
    <dbReference type="NCBI Taxonomy" id="1908690"/>
    <lineage>
        <taxon>Bacteria</taxon>
        <taxon>Pseudomonadati</taxon>
        <taxon>Planctomycetota</taxon>
        <taxon>Planctomycetia</taxon>
        <taxon>Gemmatales</taxon>
        <taxon>Gemmataceae</taxon>
        <taxon>Fimbriiglobus</taxon>
    </lineage>
</organism>
<evidence type="ECO:0008006" key="9">
    <source>
        <dbReference type="Google" id="ProtNLM"/>
    </source>
</evidence>
<dbReference type="Pfam" id="PF07627">
    <property type="entry name" value="PSCyt3"/>
    <property type="match status" value="1"/>
</dbReference>
<evidence type="ECO:0000259" key="2">
    <source>
        <dbReference type="Pfam" id="PF07626"/>
    </source>
</evidence>
<dbReference type="Gene3D" id="1.10.760.10">
    <property type="entry name" value="Cytochrome c-like domain"/>
    <property type="match status" value="1"/>
</dbReference>
<dbReference type="AlphaFoldDB" id="A0A225EAH9"/>
<dbReference type="Pfam" id="PF07631">
    <property type="entry name" value="PSD4"/>
    <property type="match status" value="1"/>
</dbReference>
<dbReference type="InterPro" id="IPR013039">
    <property type="entry name" value="DUF1588"/>
</dbReference>
<dbReference type="GO" id="GO:0009055">
    <property type="term" value="F:electron transfer activity"/>
    <property type="evidence" value="ECO:0007669"/>
    <property type="project" value="InterPro"/>
</dbReference>
<reference evidence="8" key="1">
    <citation type="submission" date="2017-06" db="EMBL/GenBank/DDBJ databases">
        <title>Genome analysis of Fimbriiglobus ruber SP5, the first member of the order Planctomycetales with confirmed chitinolytic capability.</title>
        <authorList>
            <person name="Ravin N.V."/>
            <person name="Rakitin A.L."/>
            <person name="Ivanova A.A."/>
            <person name="Beletsky A.V."/>
            <person name="Kulichevskaya I.S."/>
            <person name="Mardanov A.V."/>
            <person name="Dedysh S.N."/>
        </authorList>
    </citation>
    <scope>NUCLEOTIDE SEQUENCE [LARGE SCALE GENOMIC DNA]</scope>
    <source>
        <strain evidence="8">SP5</strain>
    </source>
</reference>
<evidence type="ECO:0000259" key="4">
    <source>
        <dbReference type="Pfam" id="PF07631"/>
    </source>
</evidence>
<accession>A0A225EAH9</accession>
<dbReference type="InterPro" id="IPR013043">
    <property type="entry name" value="DUF1595"/>
</dbReference>
<evidence type="ECO:0000259" key="5">
    <source>
        <dbReference type="Pfam" id="PF07635"/>
    </source>
</evidence>
<feature type="domain" description="DUF1585" evidence="1">
    <location>
        <begin position="736"/>
        <end position="808"/>
    </location>
</feature>
<dbReference type="EMBL" id="NIDE01000002">
    <property type="protein sequence ID" value="OWK45565.1"/>
    <property type="molecule type" value="Genomic_DNA"/>
</dbReference>
<dbReference type="Pfam" id="PF07637">
    <property type="entry name" value="PSD5"/>
    <property type="match status" value="1"/>
</dbReference>
<feature type="domain" description="DUF1592" evidence="4">
    <location>
        <begin position="483"/>
        <end position="603"/>
    </location>
</feature>
<feature type="domain" description="DUF1588" evidence="3">
    <location>
        <begin position="622"/>
        <end position="720"/>
    </location>
</feature>
<evidence type="ECO:0000259" key="3">
    <source>
        <dbReference type="Pfam" id="PF07627"/>
    </source>
</evidence>
<evidence type="ECO:0000313" key="7">
    <source>
        <dbReference type="EMBL" id="OWK45565.1"/>
    </source>
</evidence>
<evidence type="ECO:0000259" key="1">
    <source>
        <dbReference type="Pfam" id="PF07624"/>
    </source>
</evidence>
<feature type="domain" description="DUF1595" evidence="6">
    <location>
        <begin position="410"/>
        <end position="468"/>
    </location>
</feature>
<dbReference type="InterPro" id="IPR011429">
    <property type="entry name" value="Cyt_c_Planctomycete-type"/>
</dbReference>
<dbReference type="Pfam" id="PF07624">
    <property type="entry name" value="PSD2"/>
    <property type="match status" value="1"/>
</dbReference>
<evidence type="ECO:0000313" key="8">
    <source>
        <dbReference type="Proteomes" id="UP000214646"/>
    </source>
</evidence>
<dbReference type="InterPro" id="IPR013036">
    <property type="entry name" value="DUF1587"/>
</dbReference>
<dbReference type="InterPro" id="IPR013042">
    <property type="entry name" value="DUF1592"/>
</dbReference>
<dbReference type="GO" id="GO:0020037">
    <property type="term" value="F:heme binding"/>
    <property type="evidence" value="ECO:0007669"/>
    <property type="project" value="InterPro"/>
</dbReference>
<feature type="domain" description="DUF1587" evidence="2">
    <location>
        <begin position="138"/>
        <end position="202"/>
    </location>
</feature>
<dbReference type="InterPro" id="IPR036909">
    <property type="entry name" value="Cyt_c-like_dom_sf"/>
</dbReference>
<comment type="caution">
    <text evidence="7">The sequence shown here is derived from an EMBL/GenBank/DDBJ whole genome shotgun (WGS) entry which is preliminary data.</text>
</comment>
<dbReference type="Proteomes" id="UP000214646">
    <property type="component" value="Unassembled WGS sequence"/>
</dbReference>
<sequence length="811" mass="91346">MPQTWDAVREAGRAKSWYLNAIGERAESTAAVPTANLAHFQKTIRPVLAQKCVACHGPNSTKGNLRVDRLNPDLLAGPDIESWRAIYKVLGNSEMPPEDAAKYKLADTDRTNIVNWLGQELGKASIVRRNRSEHSSFRRMTKYEYNYALQDLLGLKYPIANSLPPEAASENGFKNSSDLLQMSPSQFEAYREIGLKALRRVTASGDRPQPVTYIHSVREGGGNEAGKQAKAMPNTVERADKCYRTDLDKPYTVSRSGEVKMDLDRFLPDDGLMRVRVRAGRTTQEPDEFVSLRLVFSAHTSNNANFAQVISSRDHPVTAPAGKPEVIEFEIPLGEIQRNPFRKSETPFPRRNEFLHIRSVSNARGGRNQLQVVIDSIEVSAPHFDRWPPQSHLEIFFASENRRDEKVYGREVLSRFLERAWRRPVAPEEVVPFLDLFSKYRPDFDTFEGAMLEVLATALATPEFLYITQRTAAPNAQGPAAVSDSELASRLSFFLWASVPDRELLRLAREGTLKKPDVLKAQVDRMLADPRADRFSQQFVEQWLGLDGLESVTHVKEEALLEAMREEPVAFFRDALRGNSSVMDFLHSDYVVVNERLARHYGIPNVFGPQFRNVPCASQAHRGGILTAAVLLTMNSDGTDSHPLKRGVWLMKRILDDPPPPPPADVPKVDLTDPRILQMTLKERLADHRNKPACASCHSRIDPWGIAFENYDALGTWRTSIKNLPVDATSVLFNKQELAGVDGLKRYLLADRQDQFARAMVHKMAAYALGRPLTFADHADLDGLTVRFRKQDDRLADLIHVVVNSKLFHSK</sequence>
<proteinExistence type="predicted"/>
<dbReference type="Pfam" id="PF07626">
    <property type="entry name" value="PSD3"/>
    <property type="match status" value="1"/>
</dbReference>
<name>A0A225EAH9_9BACT</name>
<feature type="domain" description="Cytochrome C Planctomycete-type" evidence="5">
    <location>
        <begin position="52"/>
        <end position="99"/>
    </location>
</feature>
<evidence type="ECO:0000259" key="6">
    <source>
        <dbReference type="Pfam" id="PF07637"/>
    </source>
</evidence>
<dbReference type="SUPFAM" id="SSF46626">
    <property type="entry name" value="Cytochrome c"/>
    <property type="match status" value="1"/>
</dbReference>
<dbReference type="Pfam" id="PF07635">
    <property type="entry name" value="PSCyt1"/>
    <property type="match status" value="1"/>
</dbReference>
<protein>
    <recommendedName>
        <fullName evidence="9">Cytochrome c domain-containing protein</fullName>
    </recommendedName>
</protein>
<dbReference type="InterPro" id="IPR011478">
    <property type="entry name" value="DUF1585"/>
</dbReference>
<gene>
    <name evidence="7" type="ORF">FRUB_01896</name>
</gene>
<keyword evidence="8" id="KW-1185">Reference proteome</keyword>